<evidence type="ECO:0000313" key="3">
    <source>
        <dbReference type="EMBL" id="MDF0592783.1"/>
    </source>
</evidence>
<keyword evidence="4" id="KW-1185">Reference proteome</keyword>
<evidence type="ECO:0000313" key="4">
    <source>
        <dbReference type="Proteomes" id="UP001215956"/>
    </source>
</evidence>
<dbReference type="InterPro" id="IPR001310">
    <property type="entry name" value="Histidine_triad_HIT"/>
</dbReference>
<dbReference type="Pfam" id="PF01230">
    <property type="entry name" value="HIT"/>
    <property type="match status" value="1"/>
</dbReference>
<dbReference type="SUPFAM" id="SSF54197">
    <property type="entry name" value="HIT-like"/>
    <property type="match status" value="1"/>
</dbReference>
<sequence>METNEVKGCVFCDIVAGRAKAHRIYEDDLSLAILDINPFSEGHTLVIPKRHVPWWHDLSEEEVESLFLVAREVSSKIMRAYSPDFVAIYARGRRIPHTHIFVVPTYRGDVLDRFFNALEGFQEGTAELAKLKEDAELAEAADRLKEA</sequence>
<gene>
    <name evidence="3" type="ORF">P0O24_04210</name>
</gene>
<organism evidence="3 4">
    <name type="scientific">Candidatus Methanocrinis alkalitolerans</name>
    <dbReference type="NCBI Taxonomy" id="3033395"/>
    <lineage>
        <taxon>Archaea</taxon>
        <taxon>Methanobacteriati</taxon>
        <taxon>Methanobacteriota</taxon>
        <taxon>Stenosarchaea group</taxon>
        <taxon>Methanomicrobia</taxon>
        <taxon>Methanotrichales</taxon>
        <taxon>Methanotrichaceae</taxon>
        <taxon>Methanocrinis</taxon>
    </lineage>
</organism>
<dbReference type="RefSeq" id="WP_316968488.1">
    <property type="nucleotide sequence ID" value="NZ_JARFPL010000009.1"/>
</dbReference>
<dbReference type="InterPro" id="IPR036265">
    <property type="entry name" value="HIT-like_sf"/>
</dbReference>
<dbReference type="InterPro" id="IPR011146">
    <property type="entry name" value="HIT-like"/>
</dbReference>
<dbReference type="EMBL" id="JARFPL010000009">
    <property type="protein sequence ID" value="MDF0592783.1"/>
    <property type="molecule type" value="Genomic_DNA"/>
</dbReference>
<dbReference type="PROSITE" id="PS51084">
    <property type="entry name" value="HIT_2"/>
    <property type="match status" value="1"/>
</dbReference>
<evidence type="ECO:0000256" key="1">
    <source>
        <dbReference type="PROSITE-ProRule" id="PRU00464"/>
    </source>
</evidence>
<dbReference type="PRINTS" id="PR00332">
    <property type="entry name" value="HISTRIAD"/>
</dbReference>
<comment type="caution">
    <text evidence="1">Lacks conserved residue(s) required for the propagation of feature annotation.</text>
</comment>
<feature type="domain" description="HIT" evidence="2">
    <location>
        <begin position="10"/>
        <end position="112"/>
    </location>
</feature>
<dbReference type="Proteomes" id="UP001215956">
    <property type="component" value="Unassembled WGS sequence"/>
</dbReference>
<dbReference type="Gene3D" id="3.30.428.10">
    <property type="entry name" value="HIT-like"/>
    <property type="match status" value="1"/>
</dbReference>
<dbReference type="PANTHER" id="PTHR46648">
    <property type="entry name" value="HIT FAMILY PROTEIN 1"/>
    <property type="match status" value="1"/>
</dbReference>
<protein>
    <submittedName>
        <fullName evidence="3">HIT family protein</fullName>
    </submittedName>
</protein>
<proteinExistence type="predicted"/>
<comment type="caution">
    <text evidence="3">The sequence shown here is derived from an EMBL/GenBank/DDBJ whole genome shotgun (WGS) entry which is preliminary data.</text>
</comment>
<reference evidence="3 4" key="1">
    <citation type="submission" date="2023-03" db="EMBL/GenBank/DDBJ databases">
        <title>Whole genome sequencing of Methanotrichaceae archaeon M04Ac.</title>
        <authorList>
            <person name="Khomyakova M.A."/>
            <person name="Merkel A.Y."/>
            <person name="Slobodkin A.I."/>
        </authorList>
    </citation>
    <scope>NUCLEOTIDE SEQUENCE [LARGE SCALE GENOMIC DNA]</scope>
    <source>
        <strain evidence="3 4">M04Ac</strain>
    </source>
</reference>
<accession>A0ABT5XDR6</accession>
<evidence type="ECO:0000259" key="2">
    <source>
        <dbReference type="PROSITE" id="PS51084"/>
    </source>
</evidence>
<dbReference type="PANTHER" id="PTHR46648:SF1">
    <property type="entry name" value="ADENOSINE 5'-MONOPHOSPHORAMIDASE HNT1"/>
    <property type="match status" value="1"/>
</dbReference>
<name>A0ABT5XDR6_9EURY</name>